<protein>
    <submittedName>
        <fullName evidence="7">Glycoside hydrolase</fullName>
    </submittedName>
</protein>
<evidence type="ECO:0000256" key="4">
    <source>
        <dbReference type="ARBA" id="ARBA00022807"/>
    </source>
</evidence>
<dbReference type="Proteomes" id="UP000649739">
    <property type="component" value="Unassembled WGS sequence"/>
</dbReference>
<dbReference type="PROSITE" id="PS51257">
    <property type="entry name" value="PROKAR_LIPOPROTEIN"/>
    <property type="match status" value="1"/>
</dbReference>
<dbReference type="RefSeq" id="WP_189168672.1">
    <property type="nucleotide sequence ID" value="NZ_BMQB01000001.1"/>
</dbReference>
<feature type="signal peptide" evidence="5">
    <location>
        <begin position="1"/>
        <end position="25"/>
    </location>
</feature>
<evidence type="ECO:0000313" key="8">
    <source>
        <dbReference type="Proteomes" id="UP000649739"/>
    </source>
</evidence>
<dbReference type="InterPro" id="IPR000064">
    <property type="entry name" value="NLP_P60_dom"/>
</dbReference>
<comment type="caution">
    <text evidence="7">The sequence shown here is derived from an EMBL/GenBank/DDBJ whole genome shotgun (WGS) entry which is preliminary data.</text>
</comment>
<feature type="chain" id="PRO_5035289844" evidence="5">
    <location>
        <begin position="26"/>
        <end position="152"/>
    </location>
</feature>
<evidence type="ECO:0000256" key="2">
    <source>
        <dbReference type="ARBA" id="ARBA00022670"/>
    </source>
</evidence>
<comment type="similarity">
    <text evidence="1">Belongs to the peptidase C40 family.</text>
</comment>
<evidence type="ECO:0000256" key="1">
    <source>
        <dbReference type="ARBA" id="ARBA00007074"/>
    </source>
</evidence>
<dbReference type="InterPro" id="IPR051202">
    <property type="entry name" value="Peptidase_C40"/>
</dbReference>
<gene>
    <name evidence="7" type="ORF">GCM10010123_08890</name>
</gene>
<dbReference type="Gene3D" id="3.90.1720.10">
    <property type="entry name" value="endopeptidase domain like (from Nostoc punctiforme)"/>
    <property type="match status" value="1"/>
</dbReference>
<keyword evidence="3 7" id="KW-0378">Hydrolase</keyword>
<reference evidence="7" key="1">
    <citation type="journal article" date="2014" name="Int. J. Syst. Evol. Microbiol.">
        <title>Complete genome sequence of Corynebacterium casei LMG S-19264T (=DSM 44701T), isolated from a smear-ripened cheese.</title>
        <authorList>
            <consortium name="US DOE Joint Genome Institute (JGI-PGF)"/>
            <person name="Walter F."/>
            <person name="Albersmeier A."/>
            <person name="Kalinowski J."/>
            <person name="Ruckert C."/>
        </authorList>
    </citation>
    <scope>NUCLEOTIDE SEQUENCE</scope>
    <source>
        <strain evidence="7">JCM 3090</strain>
    </source>
</reference>
<dbReference type="Pfam" id="PF00877">
    <property type="entry name" value="NLPC_P60"/>
    <property type="match status" value="1"/>
</dbReference>
<dbReference type="SUPFAM" id="SSF54001">
    <property type="entry name" value="Cysteine proteinases"/>
    <property type="match status" value="1"/>
</dbReference>
<dbReference type="PANTHER" id="PTHR47053:SF1">
    <property type="entry name" value="MUREIN DD-ENDOPEPTIDASE MEPH-RELATED"/>
    <property type="match status" value="1"/>
</dbReference>
<evidence type="ECO:0000256" key="3">
    <source>
        <dbReference type="ARBA" id="ARBA00022801"/>
    </source>
</evidence>
<keyword evidence="4" id="KW-0788">Thiol protease</keyword>
<dbReference type="InterPro" id="IPR038765">
    <property type="entry name" value="Papain-like_cys_pep_sf"/>
</dbReference>
<dbReference type="AlphaFoldDB" id="A0A8J3B7E1"/>
<evidence type="ECO:0000313" key="7">
    <source>
        <dbReference type="EMBL" id="GGJ81306.1"/>
    </source>
</evidence>
<dbReference type="PANTHER" id="PTHR47053">
    <property type="entry name" value="MUREIN DD-ENDOPEPTIDASE MEPH-RELATED"/>
    <property type="match status" value="1"/>
</dbReference>
<reference evidence="7" key="2">
    <citation type="submission" date="2020-09" db="EMBL/GenBank/DDBJ databases">
        <authorList>
            <person name="Sun Q."/>
            <person name="Ohkuma M."/>
        </authorList>
    </citation>
    <scope>NUCLEOTIDE SEQUENCE</scope>
    <source>
        <strain evidence="7">JCM 3090</strain>
    </source>
</reference>
<dbReference type="GO" id="GO:0006508">
    <property type="term" value="P:proteolysis"/>
    <property type="evidence" value="ECO:0007669"/>
    <property type="project" value="UniProtKB-KW"/>
</dbReference>
<accession>A0A8J3B7E1</accession>
<evidence type="ECO:0000259" key="6">
    <source>
        <dbReference type="PROSITE" id="PS51935"/>
    </source>
</evidence>
<feature type="domain" description="NlpC/P60" evidence="6">
    <location>
        <begin position="23"/>
        <end position="151"/>
    </location>
</feature>
<keyword evidence="2" id="KW-0645">Protease</keyword>
<evidence type="ECO:0000256" key="5">
    <source>
        <dbReference type="SAM" id="SignalP"/>
    </source>
</evidence>
<dbReference type="GO" id="GO:0008234">
    <property type="term" value="F:cysteine-type peptidase activity"/>
    <property type="evidence" value="ECO:0007669"/>
    <property type="project" value="UniProtKB-KW"/>
</dbReference>
<organism evidence="7 8">
    <name type="scientific">Pilimelia anulata</name>
    <dbReference type="NCBI Taxonomy" id="53371"/>
    <lineage>
        <taxon>Bacteria</taxon>
        <taxon>Bacillati</taxon>
        <taxon>Actinomycetota</taxon>
        <taxon>Actinomycetes</taxon>
        <taxon>Micromonosporales</taxon>
        <taxon>Micromonosporaceae</taxon>
        <taxon>Pilimelia</taxon>
    </lineage>
</organism>
<dbReference type="PROSITE" id="PS51935">
    <property type="entry name" value="NLPC_P60"/>
    <property type="match status" value="1"/>
</dbReference>
<keyword evidence="5" id="KW-0732">Signal</keyword>
<name>A0A8J3B7E1_9ACTN</name>
<proteinExistence type="inferred from homology"/>
<sequence>MTRRLLWTVLAATLACVGAVTPVRAAAGAVRHGSALLALRYKGRPYVWGAAGPYAFDCSGLVRTVYRRHGLALPRTADAMYHSAGLRRVSRAQVRRDDLVFWSAGGYVYHVGIYLGGGRVVHTGDYRGVRIAPLWGRPLFKRPRALSPGGTR</sequence>
<keyword evidence="8" id="KW-1185">Reference proteome</keyword>
<dbReference type="EMBL" id="BMQB01000001">
    <property type="protein sequence ID" value="GGJ81306.1"/>
    <property type="molecule type" value="Genomic_DNA"/>
</dbReference>